<evidence type="ECO:0000256" key="10">
    <source>
        <dbReference type="ARBA" id="ARBA00022982"/>
    </source>
</evidence>
<evidence type="ECO:0000256" key="14">
    <source>
        <dbReference type="ARBA" id="ARBA00023136"/>
    </source>
</evidence>
<dbReference type="Gene3D" id="2.60.40.420">
    <property type="entry name" value="Cupredoxins - blue copper proteins"/>
    <property type="match status" value="1"/>
</dbReference>
<dbReference type="InterPro" id="IPR011759">
    <property type="entry name" value="Cyt_c_oxidase_su2_TM_dom"/>
</dbReference>
<evidence type="ECO:0000259" key="17">
    <source>
        <dbReference type="PROSITE" id="PS50857"/>
    </source>
</evidence>
<dbReference type="NCBIfam" id="TIGR02866">
    <property type="entry name" value="CoxB"/>
    <property type="match status" value="1"/>
</dbReference>
<dbReference type="GO" id="GO:0005507">
    <property type="term" value="F:copper ion binding"/>
    <property type="evidence" value="ECO:0007669"/>
    <property type="project" value="InterPro"/>
</dbReference>
<evidence type="ECO:0000256" key="9">
    <source>
        <dbReference type="ARBA" id="ARBA00022967"/>
    </source>
</evidence>
<dbReference type="InterPro" id="IPR002429">
    <property type="entry name" value="CcO_II-like_C"/>
</dbReference>
<dbReference type="GO" id="GO:0020037">
    <property type="term" value="F:heme binding"/>
    <property type="evidence" value="ECO:0007669"/>
    <property type="project" value="InterPro"/>
</dbReference>
<dbReference type="PROSITE" id="PS50999">
    <property type="entry name" value="COX2_TM"/>
    <property type="match status" value="1"/>
</dbReference>
<evidence type="ECO:0000256" key="8">
    <source>
        <dbReference type="ARBA" id="ARBA00022723"/>
    </source>
</evidence>
<keyword evidence="8" id="KW-0479">Metal-binding</keyword>
<dbReference type="InterPro" id="IPR036909">
    <property type="entry name" value="Cyt_c-like_dom_sf"/>
</dbReference>
<keyword evidence="13" id="KW-0186">Copper</keyword>
<evidence type="ECO:0000256" key="12">
    <source>
        <dbReference type="ARBA" id="ARBA00023004"/>
    </source>
</evidence>
<dbReference type="SUPFAM" id="SSF81464">
    <property type="entry name" value="Cytochrome c oxidase subunit II-like, transmembrane region"/>
    <property type="match status" value="1"/>
</dbReference>
<dbReference type="GO" id="GO:0016491">
    <property type="term" value="F:oxidoreductase activity"/>
    <property type="evidence" value="ECO:0007669"/>
    <property type="project" value="InterPro"/>
</dbReference>
<dbReference type="EC" id="7.1.1.9" evidence="3"/>
<keyword evidence="9" id="KW-1278">Translocase</keyword>
<dbReference type="EMBL" id="UINC01007620">
    <property type="protein sequence ID" value="SVA34294.1"/>
    <property type="molecule type" value="Genomic_DNA"/>
</dbReference>
<evidence type="ECO:0000256" key="7">
    <source>
        <dbReference type="ARBA" id="ARBA00022692"/>
    </source>
</evidence>
<keyword evidence="14 16" id="KW-0472">Membrane</keyword>
<feature type="transmembrane region" description="Helical" evidence="16">
    <location>
        <begin position="28"/>
        <end position="52"/>
    </location>
</feature>
<feature type="domain" description="Cytochrome c" evidence="19">
    <location>
        <begin position="226"/>
        <end position="341"/>
    </location>
</feature>
<evidence type="ECO:0000256" key="11">
    <source>
        <dbReference type="ARBA" id="ARBA00022989"/>
    </source>
</evidence>
<name>A0A381V253_9ZZZZ</name>
<dbReference type="Pfam" id="PF00034">
    <property type="entry name" value="Cytochrom_C"/>
    <property type="match status" value="1"/>
</dbReference>
<feature type="domain" description="Cytochrome oxidase subunit II copper A binding" evidence="17">
    <location>
        <begin position="104"/>
        <end position="216"/>
    </location>
</feature>
<dbReference type="PANTHER" id="PTHR22888:SF9">
    <property type="entry name" value="CYTOCHROME C OXIDASE SUBUNIT 2"/>
    <property type="match status" value="1"/>
</dbReference>
<reference evidence="20" key="1">
    <citation type="submission" date="2018-05" db="EMBL/GenBank/DDBJ databases">
        <authorList>
            <person name="Lanie J.A."/>
            <person name="Ng W.-L."/>
            <person name="Kazmierczak K.M."/>
            <person name="Andrzejewski T.M."/>
            <person name="Davidsen T.M."/>
            <person name="Wayne K.J."/>
            <person name="Tettelin H."/>
            <person name="Glass J.I."/>
            <person name="Rusch D."/>
            <person name="Podicherti R."/>
            <person name="Tsui H.-C.T."/>
            <person name="Winkler M.E."/>
        </authorList>
    </citation>
    <scope>NUCLEOTIDE SEQUENCE</scope>
</reference>
<keyword evidence="4" id="KW-0813">Transport</keyword>
<keyword evidence="11 16" id="KW-1133">Transmembrane helix</keyword>
<feature type="domain" description="Cytochrome oxidase subunit II transmembrane region profile" evidence="18">
    <location>
        <begin position="6"/>
        <end position="102"/>
    </location>
</feature>
<comment type="subcellular location">
    <subcellularLocation>
        <location evidence="1">Membrane</location>
        <topology evidence="1">Multi-pass membrane protein</topology>
    </subcellularLocation>
</comment>
<feature type="transmembrane region" description="Helical" evidence="16">
    <location>
        <begin position="73"/>
        <end position="96"/>
    </location>
</feature>
<dbReference type="InterPro" id="IPR036257">
    <property type="entry name" value="Cyt_c_oxidase_su2_TM_sf"/>
</dbReference>
<evidence type="ECO:0000256" key="2">
    <source>
        <dbReference type="ARBA" id="ARBA00007866"/>
    </source>
</evidence>
<feature type="non-terminal residue" evidence="20">
    <location>
        <position position="1"/>
    </location>
</feature>
<evidence type="ECO:0000256" key="13">
    <source>
        <dbReference type="ARBA" id="ARBA00023008"/>
    </source>
</evidence>
<keyword evidence="6" id="KW-0679">Respiratory chain</keyword>
<dbReference type="Pfam" id="PF00116">
    <property type="entry name" value="COX2"/>
    <property type="match status" value="1"/>
</dbReference>
<dbReference type="PROSITE" id="PS50857">
    <property type="entry name" value="COX2_CUA"/>
    <property type="match status" value="1"/>
</dbReference>
<evidence type="ECO:0000259" key="19">
    <source>
        <dbReference type="PROSITE" id="PS51007"/>
    </source>
</evidence>
<dbReference type="GO" id="GO:0042773">
    <property type="term" value="P:ATP synthesis coupled electron transport"/>
    <property type="evidence" value="ECO:0007669"/>
    <property type="project" value="TreeGrafter"/>
</dbReference>
<keyword evidence="7 16" id="KW-0812">Transmembrane</keyword>
<dbReference type="Gene3D" id="1.10.287.90">
    <property type="match status" value="1"/>
</dbReference>
<evidence type="ECO:0000256" key="16">
    <source>
        <dbReference type="SAM" id="Phobius"/>
    </source>
</evidence>
<evidence type="ECO:0000256" key="4">
    <source>
        <dbReference type="ARBA" id="ARBA00022448"/>
    </source>
</evidence>
<dbReference type="PANTHER" id="PTHR22888">
    <property type="entry name" value="CYTOCHROME C OXIDASE, SUBUNIT II"/>
    <property type="match status" value="1"/>
</dbReference>
<dbReference type="InterPro" id="IPR014222">
    <property type="entry name" value="Cyt_c_oxidase_su2"/>
</dbReference>
<dbReference type="CDD" id="cd04213">
    <property type="entry name" value="CuRO_CcO_Caa3_II"/>
    <property type="match status" value="1"/>
</dbReference>
<evidence type="ECO:0000259" key="18">
    <source>
        <dbReference type="PROSITE" id="PS50999"/>
    </source>
</evidence>
<organism evidence="20">
    <name type="scientific">marine metagenome</name>
    <dbReference type="NCBI Taxonomy" id="408172"/>
    <lineage>
        <taxon>unclassified sequences</taxon>
        <taxon>metagenomes</taxon>
        <taxon>ecological metagenomes</taxon>
    </lineage>
</organism>
<keyword evidence="12" id="KW-0408">Iron</keyword>
<dbReference type="PROSITE" id="PS51007">
    <property type="entry name" value="CYTC"/>
    <property type="match status" value="1"/>
</dbReference>
<dbReference type="InterPro" id="IPR034236">
    <property type="entry name" value="CuRO_CcO_Caa3_II"/>
</dbReference>
<dbReference type="InterPro" id="IPR008972">
    <property type="entry name" value="Cupredoxin"/>
</dbReference>
<dbReference type="GO" id="GO:0016020">
    <property type="term" value="C:membrane"/>
    <property type="evidence" value="ECO:0007669"/>
    <property type="project" value="UniProtKB-SubCell"/>
</dbReference>
<gene>
    <name evidence="20" type="ORF">METZ01_LOCUS87148</name>
</gene>
<evidence type="ECO:0000256" key="1">
    <source>
        <dbReference type="ARBA" id="ARBA00004141"/>
    </source>
</evidence>
<protein>
    <recommendedName>
        <fullName evidence="3">cytochrome-c oxidase</fullName>
        <ecNumber evidence="3">7.1.1.9</ecNumber>
    </recommendedName>
    <alternativeName>
        <fullName evidence="15">Cytochrome c oxidase polypeptide II</fullName>
    </alternativeName>
</protein>
<evidence type="ECO:0000256" key="3">
    <source>
        <dbReference type="ARBA" id="ARBA00012949"/>
    </source>
</evidence>
<evidence type="ECO:0000256" key="5">
    <source>
        <dbReference type="ARBA" id="ARBA00022617"/>
    </source>
</evidence>
<proteinExistence type="inferred from homology"/>
<accession>A0A381V253</accession>
<keyword evidence="5" id="KW-0349">Heme</keyword>
<dbReference type="SUPFAM" id="SSF49503">
    <property type="entry name" value="Cupredoxins"/>
    <property type="match status" value="1"/>
</dbReference>
<dbReference type="SUPFAM" id="SSF46626">
    <property type="entry name" value="Cytochrome c"/>
    <property type="match status" value="1"/>
</dbReference>
<dbReference type="PROSITE" id="PS00078">
    <property type="entry name" value="COX2"/>
    <property type="match status" value="1"/>
</dbReference>
<evidence type="ECO:0000313" key="20">
    <source>
        <dbReference type="EMBL" id="SVA34294.1"/>
    </source>
</evidence>
<dbReference type="GO" id="GO:0004129">
    <property type="term" value="F:cytochrome-c oxidase activity"/>
    <property type="evidence" value="ECO:0007669"/>
    <property type="project" value="UniProtKB-EC"/>
</dbReference>
<dbReference type="InterPro" id="IPR001505">
    <property type="entry name" value="Copper_CuA"/>
</dbReference>
<sequence>VLLAACNSSSPQSTFEAAGPVAREQLKLFWIIFWAAMIVFALVMAIMIYSIIRFRRRASDDIPNQVHGNTALEVVWTVGPIILLIGIGIITVRTLFNLDSPPSSDPLRVEVWAHQWWFEAAYPDYSITTANEIYIPVDRDVSVKLQSSDVLHSFWVPKLAGKTDVVPGRVNEQWFRADEEGVFFGQCAEFCGTAHALMKFRVVAVSEPEFNLWLDQQRLPARIPTEVAATGASVFNTKGCIVCHSVGGPDSNEIRESRSAAFLEGQMVSHGPNLTHFGSRDVFAGAILEVNEENLKKWLKDPEDLKPGNRMSRLAGAFNDPALELTESDIDALAAYLLSLE</sequence>
<dbReference type="InterPro" id="IPR009056">
    <property type="entry name" value="Cyt_c-like_dom"/>
</dbReference>
<evidence type="ECO:0000256" key="6">
    <source>
        <dbReference type="ARBA" id="ARBA00022660"/>
    </source>
</evidence>
<evidence type="ECO:0000256" key="15">
    <source>
        <dbReference type="ARBA" id="ARBA00031389"/>
    </source>
</evidence>
<keyword evidence="10" id="KW-0249">Electron transport</keyword>
<dbReference type="AlphaFoldDB" id="A0A381V253"/>
<comment type="similarity">
    <text evidence="2">Belongs to the cytochrome c oxidase subunit 2 family.</text>
</comment>
<dbReference type="InterPro" id="IPR045187">
    <property type="entry name" value="CcO_II"/>
</dbReference>
<dbReference type="Pfam" id="PF02790">
    <property type="entry name" value="COX2_TM"/>
    <property type="match status" value="1"/>
</dbReference>